<sequence length="234" mass="24743">MTAATLIRAARVSQSPGFRRFAPALVLSLLSLLCLLPGPAAAQDSVQVEALLPGMAVLTIDGRRYTLRDGERAAGVRLLAATAREAVLEIGGETRRAGVSERIAGAYTAPEKRSVTVSRDERMQYRTAALINGRRVEVLIDTGANVVAMSRQHAAALGIDSSAGEPIQVETAGSTVAGHSVTLNSVEVGGIRVANVRATVVDGDYPRTVLLGMSYLRHVQLSEDNGVLSLTSRW</sequence>
<dbReference type="InterPro" id="IPR021109">
    <property type="entry name" value="Peptidase_aspartic_dom_sf"/>
</dbReference>
<dbReference type="Pfam" id="PF13975">
    <property type="entry name" value="gag-asp_proteas"/>
    <property type="match status" value="1"/>
</dbReference>
<feature type="chain" id="PRO_5001914622" description="Transporter" evidence="1">
    <location>
        <begin position="43"/>
        <end position="234"/>
    </location>
</feature>
<dbReference type="STRING" id="1265313.HRUBRA_02612"/>
<dbReference type="AlphaFoldDB" id="A0A095XT42"/>
<dbReference type="eggNOG" id="COG3577">
    <property type="taxonomic scope" value="Bacteria"/>
</dbReference>
<evidence type="ECO:0000313" key="2">
    <source>
        <dbReference type="EMBL" id="KGE02831.1"/>
    </source>
</evidence>
<reference evidence="2 3" key="1">
    <citation type="journal article" date="2014" name="Genome Announc.">
        <title>Genome Sequence of Gammaproteobacterial Pseudohaliea rubra Type Strain DSM 19751, Isolated from Coastal Seawater of the Mediterranean Sea.</title>
        <authorList>
            <person name="Spring S."/>
            <person name="Fiebig A."/>
            <person name="Riedel T."/>
            <person name="Goker M."/>
            <person name="Klenk H.P."/>
        </authorList>
    </citation>
    <scope>NUCLEOTIDE SEQUENCE [LARGE SCALE GENOMIC DNA]</scope>
    <source>
        <strain evidence="2 3">DSM 19751</strain>
    </source>
</reference>
<dbReference type="PROSITE" id="PS00141">
    <property type="entry name" value="ASP_PROTEASE"/>
    <property type="match status" value="1"/>
</dbReference>
<dbReference type="NCBIfam" id="TIGR02281">
    <property type="entry name" value="clan_AA_DTGA"/>
    <property type="match status" value="1"/>
</dbReference>
<dbReference type="GO" id="GO:0004190">
    <property type="term" value="F:aspartic-type endopeptidase activity"/>
    <property type="evidence" value="ECO:0007669"/>
    <property type="project" value="InterPro"/>
</dbReference>
<protein>
    <recommendedName>
        <fullName evidence="4">Transporter</fullName>
    </recommendedName>
</protein>
<proteinExistence type="predicted"/>
<dbReference type="InterPro" id="IPR011969">
    <property type="entry name" value="Clan_AA_Asp_peptidase_C"/>
</dbReference>
<dbReference type="Proteomes" id="UP000029640">
    <property type="component" value="Unassembled WGS sequence"/>
</dbReference>
<dbReference type="RefSeq" id="WP_052094848.1">
    <property type="nucleotide sequence ID" value="NZ_KN234787.1"/>
</dbReference>
<dbReference type="InterPro" id="IPR001969">
    <property type="entry name" value="Aspartic_peptidase_AS"/>
</dbReference>
<keyword evidence="1" id="KW-0732">Signal</keyword>
<evidence type="ECO:0008006" key="4">
    <source>
        <dbReference type="Google" id="ProtNLM"/>
    </source>
</evidence>
<organism evidence="2 3">
    <name type="scientific">Pseudohaliea rubra DSM 19751</name>
    <dbReference type="NCBI Taxonomy" id="1265313"/>
    <lineage>
        <taxon>Bacteria</taxon>
        <taxon>Pseudomonadati</taxon>
        <taxon>Pseudomonadota</taxon>
        <taxon>Gammaproteobacteria</taxon>
        <taxon>Cellvibrionales</taxon>
        <taxon>Halieaceae</taxon>
        <taxon>Pseudohaliea</taxon>
    </lineage>
</organism>
<name>A0A095XT42_9GAMM</name>
<dbReference type="CDD" id="cd05483">
    <property type="entry name" value="retropepsin_like_bacteria"/>
    <property type="match status" value="1"/>
</dbReference>
<dbReference type="SUPFAM" id="SSF50630">
    <property type="entry name" value="Acid proteases"/>
    <property type="match status" value="1"/>
</dbReference>
<dbReference type="HOGENOM" id="CLU_104576_0_0_6"/>
<feature type="signal peptide" evidence="1">
    <location>
        <begin position="1"/>
        <end position="42"/>
    </location>
</feature>
<dbReference type="InterPro" id="IPR034122">
    <property type="entry name" value="Retropepsin-like_bacterial"/>
</dbReference>
<evidence type="ECO:0000313" key="3">
    <source>
        <dbReference type="Proteomes" id="UP000029640"/>
    </source>
</evidence>
<gene>
    <name evidence="2" type="ORF">HRUBRA_02612</name>
</gene>
<keyword evidence="3" id="KW-1185">Reference proteome</keyword>
<comment type="caution">
    <text evidence="2">The sequence shown here is derived from an EMBL/GenBank/DDBJ whole genome shotgun (WGS) entry which is preliminary data.</text>
</comment>
<evidence type="ECO:0000256" key="1">
    <source>
        <dbReference type="SAM" id="SignalP"/>
    </source>
</evidence>
<accession>A0A095XT42</accession>
<dbReference type="EMBL" id="AUVB01000082">
    <property type="protein sequence ID" value="KGE02831.1"/>
    <property type="molecule type" value="Genomic_DNA"/>
</dbReference>
<dbReference type="GO" id="GO:0006508">
    <property type="term" value="P:proteolysis"/>
    <property type="evidence" value="ECO:0007669"/>
    <property type="project" value="InterPro"/>
</dbReference>
<dbReference type="Gene3D" id="2.40.70.10">
    <property type="entry name" value="Acid Proteases"/>
    <property type="match status" value="1"/>
</dbReference>